<dbReference type="PANTHER" id="PTHR23284">
    <property type="entry name" value="PROLACTIN REGULATORY ELEMENT BINDING PROTEIN"/>
    <property type="match status" value="1"/>
</dbReference>
<reference evidence="13" key="2">
    <citation type="submission" date="2022-01" db="EMBL/GenBank/DDBJ databases">
        <authorList>
            <person name="Hirooka S."/>
            <person name="Miyagishima S.Y."/>
        </authorList>
    </citation>
    <scope>NUCLEOTIDE SEQUENCE</scope>
    <source>
        <strain evidence="13">NBRC 102759</strain>
    </source>
</reference>
<evidence type="ECO:0000256" key="6">
    <source>
        <dbReference type="ARBA" id="ARBA00022824"/>
    </source>
</evidence>
<dbReference type="GO" id="GO:0015031">
    <property type="term" value="P:protein transport"/>
    <property type="evidence" value="ECO:0007669"/>
    <property type="project" value="UniProtKB-KW"/>
</dbReference>
<dbReference type="InterPro" id="IPR015943">
    <property type="entry name" value="WD40/YVTN_repeat-like_dom_sf"/>
</dbReference>
<feature type="repeat" description="WD" evidence="11">
    <location>
        <begin position="154"/>
        <end position="195"/>
    </location>
</feature>
<feature type="transmembrane region" description="Helical" evidence="12">
    <location>
        <begin position="392"/>
        <end position="413"/>
    </location>
</feature>
<dbReference type="PROSITE" id="PS50082">
    <property type="entry name" value="WD_REPEATS_2"/>
    <property type="match status" value="1"/>
</dbReference>
<comment type="subcellular location">
    <subcellularLocation>
        <location evidence="1">Endoplasmic reticulum membrane</location>
        <topology evidence="1">Single-pass membrane protein</topology>
    </subcellularLocation>
</comment>
<evidence type="ECO:0000256" key="8">
    <source>
        <dbReference type="ARBA" id="ARBA00022927"/>
    </source>
</evidence>
<keyword evidence="3 11" id="KW-0853">WD repeat</keyword>
<keyword evidence="7" id="KW-0931">ER-Golgi transport</keyword>
<evidence type="ECO:0000256" key="11">
    <source>
        <dbReference type="PROSITE-ProRule" id="PRU00221"/>
    </source>
</evidence>
<evidence type="ECO:0000313" key="13">
    <source>
        <dbReference type="EMBL" id="GJQ15358.1"/>
    </source>
</evidence>
<keyword evidence="2" id="KW-0813">Transport</keyword>
<evidence type="ECO:0000256" key="5">
    <source>
        <dbReference type="ARBA" id="ARBA00022737"/>
    </source>
</evidence>
<dbReference type="EMBL" id="BQMJ01000068">
    <property type="protein sequence ID" value="GJQ15358.1"/>
    <property type="molecule type" value="Genomic_DNA"/>
</dbReference>
<evidence type="ECO:0000256" key="12">
    <source>
        <dbReference type="SAM" id="Phobius"/>
    </source>
</evidence>
<dbReference type="PANTHER" id="PTHR23284:SF0">
    <property type="entry name" value="PROLACTIN REGULATORY ELEMENT-BINDING PROTEIN"/>
    <property type="match status" value="1"/>
</dbReference>
<proteinExistence type="predicted"/>
<dbReference type="GO" id="GO:0005789">
    <property type="term" value="C:endoplasmic reticulum membrane"/>
    <property type="evidence" value="ECO:0007669"/>
    <property type="project" value="UniProtKB-SubCell"/>
</dbReference>
<keyword evidence="10 12" id="KW-0472">Membrane</keyword>
<dbReference type="SUPFAM" id="SSF50978">
    <property type="entry name" value="WD40 repeat-like"/>
    <property type="match status" value="1"/>
</dbReference>
<evidence type="ECO:0000313" key="14">
    <source>
        <dbReference type="Proteomes" id="UP001061958"/>
    </source>
</evidence>
<dbReference type="Gene3D" id="2.130.10.10">
    <property type="entry name" value="YVTN repeat-like/Quinoprotein amine dehydrogenase"/>
    <property type="match status" value="1"/>
</dbReference>
<dbReference type="Proteomes" id="UP001061958">
    <property type="component" value="Unassembled WGS sequence"/>
</dbReference>
<organism evidence="13 14">
    <name type="scientific">Galdieria partita</name>
    <dbReference type="NCBI Taxonomy" id="83374"/>
    <lineage>
        <taxon>Eukaryota</taxon>
        <taxon>Rhodophyta</taxon>
        <taxon>Bangiophyceae</taxon>
        <taxon>Galdieriales</taxon>
        <taxon>Galdieriaceae</taxon>
        <taxon>Galdieria</taxon>
    </lineage>
</organism>
<reference evidence="13" key="1">
    <citation type="journal article" date="2022" name="Proc. Natl. Acad. Sci. U.S.A.">
        <title>Life cycle and functional genomics of the unicellular red alga Galdieria for elucidating algal and plant evolution and industrial use.</title>
        <authorList>
            <person name="Hirooka S."/>
            <person name="Itabashi T."/>
            <person name="Ichinose T.M."/>
            <person name="Onuma R."/>
            <person name="Fujiwara T."/>
            <person name="Yamashita S."/>
            <person name="Jong L.W."/>
            <person name="Tomita R."/>
            <person name="Iwane A.H."/>
            <person name="Miyagishima S.Y."/>
        </authorList>
    </citation>
    <scope>NUCLEOTIDE SEQUENCE</scope>
    <source>
        <strain evidence="13">NBRC 102759</strain>
    </source>
</reference>
<keyword evidence="4 12" id="KW-0812">Transmembrane</keyword>
<keyword evidence="5" id="KW-0677">Repeat</keyword>
<dbReference type="InterPro" id="IPR001680">
    <property type="entry name" value="WD40_rpt"/>
</dbReference>
<evidence type="ECO:0000256" key="3">
    <source>
        <dbReference type="ARBA" id="ARBA00022574"/>
    </source>
</evidence>
<keyword evidence="8" id="KW-0653">Protein transport</keyword>
<comment type="caution">
    <text evidence="13">The sequence shown here is derived from an EMBL/GenBank/DDBJ whole genome shotgun (WGS) entry which is preliminary data.</text>
</comment>
<dbReference type="SMART" id="SM00320">
    <property type="entry name" value="WD40"/>
    <property type="match status" value="4"/>
</dbReference>
<sequence length="416" mass="47053">MKRNLLIPALTENLGFPLYFCKKFSEQDNYFFVGGGGGAAQTGVLNYVKLVYWSDGRCIIVDEKQLVDVPTSACILENCLCVVVGPDVCFFSVTKENTLCWQTKFQPDSNLQVRQTVVSCSVVANLLAVGNDEGRIRIYSLDSTWTYCRPPQTVLVHEKSIAEIDFSRDGSLLVSVSLDRNCCVWNSRTGAKLVTLDGPPARRYGLKAHFRCCQFSCVSVVEPGVLYTVDVSLDNGSYISGWRMDTWHSLFCRRVSRDPVTFISTCYISGLEYIAVGTNEGDVMIWVHNPYRMKGLLKEASEPRRSPSSVTLERDDISTQGWLSFFGTTEISQISLYRFYRRHPLHFLPVTGISWSVPQQNTTSCIASLLVTCADGYMRIFEIYPERNDTNIYWLLLPFCILLLAILYSLLWLPNH</sequence>
<evidence type="ECO:0000256" key="7">
    <source>
        <dbReference type="ARBA" id="ARBA00022892"/>
    </source>
</evidence>
<gene>
    <name evidence="13" type="ORF">GpartN1_g7149.t1</name>
</gene>
<protein>
    <submittedName>
        <fullName evidence="13">Uncharacterized protein</fullName>
    </submittedName>
</protein>
<dbReference type="GO" id="GO:0003400">
    <property type="term" value="P:regulation of COPII vesicle coating"/>
    <property type="evidence" value="ECO:0007669"/>
    <property type="project" value="TreeGrafter"/>
</dbReference>
<evidence type="ECO:0000256" key="4">
    <source>
        <dbReference type="ARBA" id="ARBA00022692"/>
    </source>
</evidence>
<dbReference type="Pfam" id="PF00400">
    <property type="entry name" value="WD40"/>
    <property type="match status" value="1"/>
</dbReference>
<dbReference type="OrthoDB" id="2013972at2759"/>
<dbReference type="PROSITE" id="PS00678">
    <property type="entry name" value="WD_REPEATS_1"/>
    <property type="match status" value="1"/>
</dbReference>
<keyword evidence="6" id="KW-0256">Endoplasmic reticulum</keyword>
<accession>A0A9C7Q2M7</accession>
<keyword evidence="9 12" id="KW-1133">Transmembrane helix</keyword>
<dbReference type="GO" id="GO:0005085">
    <property type="term" value="F:guanyl-nucleotide exchange factor activity"/>
    <property type="evidence" value="ECO:0007669"/>
    <property type="project" value="InterPro"/>
</dbReference>
<dbReference type="InterPro" id="IPR036322">
    <property type="entry name" value="WD40_repeat_dom_sf"/>
</dbReference>
<dbReference type="AlphaFoldDB" id="A0A9C7Q2M7"/>
<evidence type="ECO:0000256" key="9">
    <source>
        <dbReference type="ARBA" id="ARBA00022989"/>
    </source>
</evidence>
<dbReference type="PROSITE" id="PS50294">
    <property type="entry name" value="WD_REPEATS_REGION"/>
    <property type="match status" value="1"/>
</dbReference>
<evidence type="ECO:0000256" key="1">
    <source>
        <dbReference type="ARBA" id="ARBA00004389"/>
    </source>
</evidence>
<dbReference type="GO" id="GO:0006888">
    <property type="term" value="P:endoplasmic reticulum to Golgi vesicle-mediated transport"/>
    <property type="evidence" value="ECO:0007669"/>
    <property type="project" value="TreeGrafter"/>
</dbReference>
<evidence type="ECO:0000256" key="2">
    <source>
        <dbReference type="ARBA" id="ARBA00022448"/>
    </source>
</evidence>
<keyword evidence="14" id="KW-1185">Reference proteome</keyword>
<dbReference type="InterPro" id="IPR045260">
    <property type="entry name" value="Sec12-like"/>
</dbReference>
<name>A0A9C7Q2M7_9RHOD</name>
<dbReference type="InterPro" id="IPR019775">
    <property type="entry name" value="WD40_repeat_CS"/>
</dbReference>
<evidence type="ECO:0000256" key="10">
    <source>
        <dbReference type="ARBA" id="ARBA00023136"/>
    </source>
</evidence>